<proteinExistence type="predicted"/>
<keyword evidence="2" id="KW-0732">Signal</keyword>
<name>A0ABT0RCP6_9SPHN</name>
<dbReference type="RefSeq" id="WP_249867006.1">
    <property type="nucleotide sequence ID" value="NZ_JAMGBC010000001.1"/>
</dbReference>
<gene>
    <name evidence="3" type="ORF">LZ519_01670</name>
</gene>
<feature type="chain" id="PRO_5046505977" description="Right handed beta helix domain-containing protein" evidence="2">
    <location>
        <begin position="26"/>
        <end position="393"/>
    </location>
</feature>
<evidence type="ECO:0000256" key="1">
    <source>
        <dbReference type="SAM" id="MobiDB-lite"/>
    </source>
</evidence>
<feature type="region of interest" description="Disordered" evidence="1">
    <location>
        <begin position="368"/>
        <end position="393"/>
    </location>
</feature>
<organism evidence="3 4">
    <name type="scientific">Sphingomonas anseongensis</name>
    <dbReference type="NCBI Taxonomy" id="2908207"/>
    <lineage>
        <taxon>Bacteria</taxon>
        <taxon>Pseudomonadati</taxon>
        <taxon>Pseudomonadota</taxon>
        <taxon>Alphaproteobacteria</taxon>
        <taxon>Sphingomonadales</taxon>
        <taxon>Sphingomonadaceae</taxon>
        <taxon>Sphingomonas</taxon>
    </lineage>
</organism>
<evidence type="ECO:0000313" key="4">
    <source>
        <dbReference type="Proteomes" id="UP001165343"/>
    </source>
</evidence>
<sequence>MMSRIIGAAMLTVAALALPVTEASASQFAQSQSVTPQQFLQAGERLSVDAGPAIRRALASGLPVRFPAGDYVVRPDPAATPRLAFRTYSIRIPDNAHLIFDPGARIVQAPGAGSWVRTVSFQDADNVRVEGELWVDANVSAISAANNEQMHGVMLFNTSNARIDAIRSENARGDNVMIGGDNNSAGSHDVWIGTIRASTAGRKNLVLHSVRNVRIDRAILDNRAGGARLYGGKPTGSDGHSLDAEPDKFTGAVQNSASIGEVVTYGSGNDFSAGTNARQASAYRLDIGTFKSYVEPRRGVAPWIQYAITVSVRDLQISGASGDSPSEIRYAARLLADRLRLTGSSRGKPLLWIAPARGEAPDVRIGTEDVRNATGPGVQRGGRPLWRAAPSSP</sequence>
<dbReference type="InterPro" id="IPR011050">
    <property type="entry name" value="Pectin_lyase_fold/virulence"/>
</dbReference>
<protein>
    <recommendedName>
        <fullName evidence="5">Right handed beta helix domain-containing protein</fullName>
    </recommendedName>
</protein>
<evidence type="ECO:0000256" key="2">
    <source>
        <dbReference type="SAM" id="SignalP"/>
    </source>
</evidence>
<evidence type="ECO:0008006" key="5">
    <source>
        <dbReference type="Google" id="ProtNLM"/>
    </source>
</evidence>
<reference evidence="3" key="1">
    <citation type="submission" date="2022-05" db="EMBL/GenBank/DDBJ databases">
        <authorList>
            <person name="Jo J.-H."/>
            <person name="Im W.-T."/>
        </authorList>
    </citation>
    <scope>NUCLEOTIDE SEQUENCE</scope>
    <source>
        <strain evidence="3">RG327</strain>
    </source>
</reference>
<feature type="signal peptide" evidence="2">
    <location>
        <begin position="1"/>
        <end position="25"/>
    </location>
</feature>
<dbReference type="SUPFAM" id="SSF51126">
    <property type="entry name" value="Pectin lyase-like"/>
    <property type="match status" value="1"/>
</dbReference>
<dbReference type="EMBL" id="JAMGBC010000001">
    <property type="protein sequence ID" value="MCL6678030.1"/>
    <property type="molecule type" value="Genomic_DNA"/>
</dbReference>
<comment type="caution">
    <text evidence="3">The sequence shown here is derived from an EMBL/GenBank/DDBJ whole genome shotgun (WGS) entry which is preliminary data.</text>
</comment>
<dbReference type="InterPro" id="IPR012334">
    <property type="entry name" value="Pectin_lyas_fold"/>
</dbReference>
<dbReference type="Gene3D" id="2.160.20.10">
    <property type="entry name" value="Single-stranded right-handed beta-helix, Pectin lyase-like"/>
    <property type="match status" value="1"/>
</dbReference>
<evidence type="ECO:0000313" key="3">
    <source>
        <dbReference type="EMBL" id="MCL6678030.1"/>
    </source>
</evidence>
<dbReference type="Proteomes" id="UP001165343">
    <property type="component" value="Unassembled WGS sequence"/>
</dbReference>
<accession>A0ABT0RCP6</accession>
<keyword evidence="4" id="KW-1185">Reference proteome</keyword>